<proteinExistence type="predicted"/>
<dbReference type="Proteomes" id="UP001596364">
    <property type="component" value="Unassembled WGS sequence"/>
</dbReference>
<keyword evidence="3" id="KW-1185">Reference proteome</keyword>
<protein>
    <submittedName>
        <fullName evidence="2">GNAT family N-acetyltransferase</fullName>
        <ecNumber evidence="2">2.3.-.-</ecNumber>
    </submittedName>
</protein>
<sequence length="203" mass="22945">MSPTWLKDITLEGQHVSLQPLTLDHRAALLDAANDGQLWKLWYTSVPGEHNIDAYLTAALQDKHAGLALPFVVVDKHSGDIVGSTRYCNAVAKHRRLEIGYTWYANRVQRTALNTEAKLLLLTYAFEQLDCIAVEFRTHWHNTRSRAAIARLGARQDGVLRNHILLDDGSARDTVVFSITNYDWPAAKRHLSFLLESRETTQA</sequence>
<reference evidence="3" key="1">
    <citation type="journal article" date="2019" name="Int. J. Syst. Evol. Microbiol.">
        <title>The Global Catalogue of Microorganisms (GCM) 10K type strain sequencing project: providing services to taxonomists for standard genome sequencing and annotation.</title>
        <authorList>
            <consortium name="The Broad Institute Genomics Platform"/>
            <consortium name="The Broad Institute Genome Sequencing Center for Infectious Disease"/>
            <person name="Wu L."/>
            <person name="Ma J."/>
        </authorList>
    </citation>
    <scope>NUCLEOTIDE SEQUENCE [LARGE SCALE GENOMIC DNA]</scope>
    <source>
        <strain evidence="3">CGMCC 1.16031</strain>
    </source>
</reference>
<dbReference type="Gene3D" id="3.40.630.30">
    <property type="match status" value="1"/>
</dbReference>
<evidence type="ECO:0000313" key="3">
    <source>
        <dbReference type="Proteomes" id="UP001596364"/>
    </source>
</evidence>
<dbReference type="InterPro" id="IPR016181">
    <property type="entry name" value="Acyl_CoA_acyltransferase"/>
</dbReference>
<feature type="domain" description="N-acetyltransferase" evidence="1">
    <location>
        <begin position="17"/>
        <end position="155"/>
    </location>
</feature>
<dbReference type="SUPFAM" id="SSF55729">
    <property type="entry name" value="Acyl-CoA N-acyltransferases (Nat)"/>
    <property type="match status" value="1"/>
</dbReference>
<dbReference type="PANTHER" id="PTHR43610">
    <property type="entry name" value="BLL6696 PROTEIN"/>
    <property type="match status" value="1"/>
</dbReference>
<gene>
    <name evidence="2" type="ORF">ACFP85_01710</name>
</gene>
<keyword evidence="2" id="KW-0808">Transferase</keyword>
<accession>A0ABW1XGJ3</accession>
<dbReference type="RefSeq" id="WP_131258959.1">
    <property type="nucleotide sequence ID" value="NZ_JBHSUS010000001.1"/>
</dbReference>
<evidence type="ECO:0000259" key="1">
    <source>
        <dbReference type="Pfam" id="PF13302"/>
    </source>
</evidence>
<evidence type="ECO:0000313" key="2">
    <source>
        <dbReference type="EMBL" id="MFC6438869.1"/>
    </source>
</evidence>
<comment type="caution">
    <text evidence="2">The sequence shown here is derived from an EMBL/GenBank/DDBJ whole genome shotgun (WGS) entry which is preliminary data.</text>
</comment>
<dbReference type="EMBL" id="JBHSUS010000001">
    <property type="protein sequence ID" value="MFC6438869.1"/>
    <property type="molecule type" value="Genomic_DNA"/>
</dbReference>
<dbReference type="InterPro" id="IPR000182">
    <property type="entry name" value="GNAT_dom"/>
</dbReference>
<dbReference type="PANTHER" id="PTHR43610:SF1">
    <property type="entry name" value="N-ACETYLTRANSFERASE DOMAIN-CONTAINING PROTEIN"/>
    <property type="match status" value="1"/>
</dbReference>
<dbReference type="GO" id="GO:0016746">
    <property type="term" value="F:acyltransferase activity"/>
    <property type="evidence" value="ECO:0007669"/>
    <property type="project" value="UniProtKB-KW"/>
</dbReference>
<keyword evidence="2" id="KW-0012">Acyltransferase</keyword>
<organism evidence="2 3">
    <name type="scientific">Pseudobowmanella zhangzhouensis</name>
    <dbReference type="NCBI Taxonomy" id="1537679"/>
    <lineage>
        <taxon>Bacteria</taxon>
        <taxon>Pseudomonadati</taxon>
        <taxon>Pseudomonadota</taxon>
        <taxon>Gammaproteobacteria</taxon>
        <taxon>Alteromonadales</taxon>
        <taxon>Alteromonadaceae</taxon>
    </lineage>
</organism>
<dbReference type="Pfam" id="PF13302">
    <property type="entry name" value="Acetyltransf_3"/>
    <property type="match status" value="1"/>
</dbReference>
<name>A0ABW1XGJ3_9ALTE</name>
<dbReference type="EC" id="2.3.-.-" evidence="2"/>